<feature type="transmembrane region" description="Helical" evidence="3">
    <location>
        <begin position="262"/>
        <end position="283"/>
    </location>
</feature>
<dbReference type="InterPro" id="IPR042002">
    <property type="entry name" value="Sortase_C"/>
</dbReference>
<feature type="active site" description="Proton donor/acceptor" evidence="2">
    <location>
        <position position="167"/>
    </location>
</feature>
<sequence>MTMATLKVRESARKTRRRHAKKRSWNLLFVLLGTLILLYPVAATLWNDHRLERIAEEYSKNVQAIKPEETVERYIDDARAYNAELAAQGHLPKKDIDGDPDYENYKNQLNTPQTNGVMARLQIPAIDVDLPVYHTVRSEVLYRGAGHMHGSDLPVGGMGTNAVISAHTGMVDATMFDNLPKLKDGQDVYINVLGERLRYRVTGRQVVKPEDYSAVTYEPDKDKITLVTCTPYGINSDRLLVTAERIALDAEPHDALGPRYRFAWWMIADLVVIIVVLLIVLVSEVRGAMRKRR</sequence>
<dbReference type="Proteomes" id="UP000010445">
    <property type="component" value="Unassembled WGS sequence"/>
</dbReference>
<dbReference type="EMBL" id="AMEM01000009">
    <property type="protein sequence ID" value="EKX91780.1"/>
    <property type="molecule type" value="Genomic_DNA"/>
</dbReference>
<keyword evidence="3" id="KW-0812">Transmembrane</keyword>
<evidence type="ECO:0000313" key="4">
    <source>
        <dbReference type="EMBL" id="EKX91780.1"/>
    </source>
</evidence>
<dbReference type="SUPFAM" id="SSF63817">
    <property type="entry name" value="Sortase"/>
    <property type="match status" value="1"/>
</dbReference>
<accession>L1ML71</accession>
<evidence type="ECO:0000313" key="5">
    <source>
        <dbReference type="Proteomes" id="UP000010445"/>
    </source>
</evidence>
<gene>
    <name evidence="4" type="ORF">HMPREF9997_00441</name>
</gene>
<dbReference type="Gene3D" id="2.40.260.10">
    <property type="entry name" value="Sortase"/>
    <property type="match status" value="1"/>
</dbReference>
<dbReference type="NCBIfam" id="TIGR01076">
    <property type="entry name" value="sortase_fam"/>
    <property type="match status" value="1"/>
</dbReference>
<dbReference type="InterPro" id="IPR023365">
    <property type="entry name" value="Sortase_dom-sf"/>
</dbReference>
<dbReference type="CDD" id="cd05827">
    <property type="entry name" value="Sortase_C"/>
    <property type="match status" value="1"/>
</dbReference>
<keyword evidence="3" id="KW-0472">Membrane</keyword>
<name>L1ML71_9CORY</name>
<reference evidence="4 5" key="1">
    <citation type="submission" date="2012-05" db="EMBL/GenBank/DDBJ databases">
        <authorList>
            <person name="Weinstock G."/>
            <person name="Sodergren E."/>
            <person name="Lobos E.A."/>
            <person name="Fulton L."/>
            <person name="Fulton R."/>
            <person name="Courtney L."/>
            <person name="Fronick C."/>
            <person name="O'Laughlin M."/>
            <person name="Godfrey J."/>
            <person name="Wilson R.M."/>
            <person name="Miner T."/>
            <person name="Farmer C."/>
            <person name="Delehaunty K."/>
            <person name="Cordes M."/>
            <person name="Minx P."/>
            <person name="Tomlinson C."/>
            <person name="Chen J."/>
            <person name="Wollam A."/>
            <person name="Pepin K.H."/>
            <person name="Bhonagiri V."/>
            <person name="Zhang X."/>
            <person name="Suruliraj S."/>
            <person name="Warren W."/>
            <person name="Mitreva M."/>
            <person name="Mardis E.R."/>
            <person name="Wilson R.K."/>
        </authorList>
    </citation>
    <scope>NUCLEOTIDE SEQUENCE [LARGE SCALE GENOMIC DNA]</scope>
    <source>
        <strain evidence="4 5">F0235</strain>
    </source>
</reference>
<proteinExistence type="predicted"/>
<dbReference type="GO" id="GO:0016787">
    <property type="term" value="F:hydrolase activity"/>
    <property type="evidence" value="ECO:0007669"/>
    <property type="project" value="UniProtKB-KW"/>
</dbReference>
<keyword evidence="1" id="KW-0378">Hydrolase</keyword>
<keyword evidence="5" id="KW-1185">Reference proteome</keyword>
<dbReference type="NCBIfam" id="NF033745">
    <property type="entry name" value="class_C_sortase"/>
    <property type="match status" value="1"/>
</dbReference>
<dbReference type="InterPro" id="IPR005754">
    <property type="entry name" value="Sortase"/>
</dbReference>
<evidence type="ECO:0000256" key="1">
    <source>
        <dbReference type="ARBA" id="ARBA00022801"/>
    </source>
</evidence>
<protein>
    <submittedName>
        <fullName evidence="4">Sortase family protein</fullName>
    </submittedName>
</protein>
<feature type="active site" description="Acyl-thioester intermediate" evidence="2">
    <location>
        <position position="229"/>
    </location>
</feature>
<organism evidence="4 5">
    <name type="scientific">Corynebacterium durum F0235</name>
    <dbReference type="NCBI Taxonomy" id="1035195"/>
    <lineage>
        <taxon>Bacteria</taxon>
        <taxon>Bacillati</taxon>
        <taxon>Actinomycetota</taxon>
        <taxon>Actinomycetes</taxon>
        <taxon>Mycobacteriales</taxon>
        <taxon>Corynebacteriaceae</taxon>
        <taxon>Corynebacterium</taxon>
    </lineage>
</organism>
<dbReference type="Pfam" id="PF04203">
    <property type="entry name" value="Sortase"/>
    <property type="match status" value="1"/>
</dbReference>
<evidence type="ECO:0000256" key="3">
    <source>
        <dbReference type="SAM" id="Phobius"/>
    </source>
</evidence>
<dbReference type="AlphaFoldDB" id="L1ML71"/>
<dbReference type="eggNOG" id="COG3764">
    <property type="taxonomic scope" value="Bacteria"/>
</dbReference>
<evidence type="ECO:0000256" key="2">
    <source>
        <dbReference type="PIRSR" id="PIRSR605754-1"/>
    </source>
</evidence>
<dbReference type="HOGENOM" id="CLU_045680_1_2_11"/>
<dbReference type="PATRIC" id="fig|1035195.3.peg.400"/>
<comment type="caution">
    <text evidence="4">The sequence shown here is derived from an EMBL/GenBank/DDBJ whole genome shotgun (WGS) entry which is preliminary data.</text>
</comment>
<keyword evidence="3" id="KW-1133">Transmembrane helix</keyword>
<dbReference type="STRING" id="1035195.HMPREF9997_00441"/>